<feature type="transmembrane region" description="Helical" evidence="6">
    <location>
        <begin position="297"/>
        <end position="316"/>
    </location>
</feature>
<feature type="transmembrane region" description="Helical" evidence="6">
    <location>
        <begin position="159"/>
        <end position="181"/>
    </location>
</feature>
<proteinExistence type="predicted"/>
<keyword evidence="3 6" id="KW-0812">Transmembrane</keyword>
<gene>
    <name evidence="8" type="primary">nicT_8</name>
    <name evidence="8" type="ORF">LMG26411_07031</name>
</gene>
<dbReference type="EMBL" id="CAJPVI010000066">
    <property type="protein sequence ID" value="CAG2159850.1"/>
    <property type="molecule type" value="Genomic_DNA"/>
</dbReference>
<feature type="transmembrane region" description="Helical" evidence="6">
    <location>
        <begin position="322"/>
        <end position="344"/>
    </location>
</feature>
<feature type="transmembrane region" description="Helical" evidence="6">
    <location>
        <begin position="70"/>
        <end position="86"/>
    </location>
</feature>
<keyword evidence="5 6" id="KW-0472">Membrane</keyword>
<dbReference type="InterPro" id="IPR020846">
    <property type="entry name" value="MFS_dom"/>
</dbReference>
<dbReference type="Gene3D" id="1.20.1250.20">
    <property type="entry name" value="MFS general substrate transporter like domains"/>
    <property type="match status" value="2"/>
</dbReference>
<evidence type="ECO:0000313" key="8">
    <source>
        <dbReference type="EMBL" id="CAG2159850.1"/>
    </source>
</evidence>
<organism evidence="8 9">
    <name type="scientific">Cupriavidus numazuensis</name>
    <dbReference type="NCBI Taxonomy" id="221992"/>
    <lineage>
        <taxon>Bacteria</taxon>
        <taxon>Pseudomonadati</taxon>
        <taxon>Pseudomonadota</taxon>
        <taxon>Betaproteobacteria</taxon>
        <taxon>Burkholderiales</taxon>
        <taxon>Burkholderiaceae</taxon>
        <taxon>Cupriavidus</taxon>
    </lineage>
</organism>
<feature type="domain" description="Major facilitator superfamily (MFS) profile" evidence="7">
    <location>
        <begin position="1"/>
        <end position="416"/>
    </location>
</feature>
<protein>
    <submittedName>
        <fullName evidence="8">Metabolite transport protein NicT</fullName>
    </submittedName>
</protein>
<keyword evidence="9" id="KW-1185">Reference proteome</keyword>
<feature type="transmembrane region" description="Helical" evidence="6">
    <location>
        <begin position="263"/>
        <end position="285"/>
    </location>
</feature>
<dbReference type="PANTHER" id="PTHR43791:SF36">
    <property type="entry name" value="TRANSPORTER, PUTATIVE (AFU_ORTHOLOGUE AFUA_6G08340)-RELATED"/>
    <property type="match status" value="1"/>
</dbReference>
<feature type="transmembrane region" description="Helical" evidence="6">
    <location>
        <begin position="92"/>
        <end position="112"/>
    </location>
</feature>
<reference evidence="8 9" key="1">
    <citation type="submission" date="2021-03" db="EMBL/GenBank/DDBJ databases">
        <authorList>
            <person name="Peeters C."/>
        </authorList>
    </citation>
    <scope>NUCLEOTIDE SEQUENCE [LARGE SCALE GENOMIC DNA]</scope>
    <source>
        <strain evidence="8 9">LMG 26411</strain>
    </source>
</reference>
<evidence type="ECO:0000256" key="5">
    <source>
        <dbReference type="ARBA" id="ARBA00023136"/>
    </source>
</evidence>
<comment type="subcellular location">
    <subcellularLocation>
        <location evidence="1">Membrane</location>
        <topology evidence="1">Multi-pass membrane protein</topology>
    </subcellularLocation>
</comment>
<evidence type="ECO:0000256" key="1">
    <source>
        <dbReference type="ARBA" id="ARBA00004141"/>
    </source>
</evidence>
<dbReference type="PROSITE" id="PS50850">
    <property type="entry name" value="MFS"/>
    <property type="match status" value="1"/>
</dbReference>
<dbReference type="SUPFAM" id="SSF103473">
    <property type="entry name" value="MFS general substrate transporter"/>
    <property type="match status" value="1"/>
</dbReference>
<keyword evidence="4 6" id="KW-1133">Transmembrane helix</keyword>
<feature type="transmembrane region" description="Helical" evidence="6">
    <location>
        <begin position="124"/>
        <end position="147"/>
    </location>
</feature>
<comment type="caution">
    <text evidence="8">The sequence shown here is derived from an EMBL/GenBank/DDBJ whole genome shotgun (WGS) entry which is preliminary data.</text>
</comment>
<feature type="transmembrane region" description="Helical" evidence="6">
    <location>
        <begin position="356"/>
        <end position="378"/>
    </location>
</feature>
<accession>A0ABM8TTP8</accession>
<evidence type="ECO:0000256" key="4">
    <source>
        <dbReference type="ARBA" id="ARBA00022989"/>
    </source>
</evidence>
<dbReference type="CDD" id="cd17319">
    <property type="entry name" value="MFS_ExuT_GudP_like"/>
    <property type="match status" value="1"/>
</dbReference>
<dbReference type="PANTHER" id="PTHR43791">
    <property type="entry name" value="PERMEASE-RELATED"/>
    <property type="match status" value="1"/>
</dbReference>
<evidence type="ECO:0000256" key="2">
    <source>
        <dbReference type="ARBA" id="ARBA00022448"/>
    </source>
</evidence>
<dbReference type="Proteomes" id="UP000672657">
    <property type="component" value="Unassembled WGS sequence"/>
</dbReference>
<feature type="transmembrane region" description="Helical" evidence="6">
    <location>
        <begin position="390"/>
        <end position="411"/>
    </location>
</feature>
<feature type="transmembrane region" description="Helical" evidence="6">
    <location>
        <begin position="37"/>
        <end position="58"/>
    </location>
</feature>
<evidence type="ECO:0000256" key="6">
    <source>
        <dbReference type="SAM" id="Phobius"/>
    </source>
</evidence>
<dbReference type="RefSeq" id="WP_244874174.1">
    <property type="nucleotide sequence ID" value="NZ_CAJPVI010000066.1"/>
</dbReference>
<evidence type="ECO:0000313" key="9">
    <source>
        <dbReference type="Proteomes" id="UP000672657"/>
    </source>
</evidence>
<evidence type="ECO:0000256" key="3">
    <source>
        <dbReference type="ARBA" id="ARBA00022692"/>
    </source>
</evidence>
<feature type="transmembrane region" description="Helical" evidence="6">
    <location>
        <begin position="230"/>
        <end position="251"/>
    </location>
</feature>
<dbReference type="InterPro" id="IPR011701">
    <property type="entry name" value="MFS"/>
</dbReference>
<name>A0ABM8TTP8_9BURK</name>
<keyword evidence="2" id="KW-0813">Transport</keyword>
<dbReference type="Pfam" id="PF07690">
    <property type="entry name" value="MFS_1"/>
    <property type="match status" value="1"/>
</dbReference>
<evidence type="ECO:0000259" key="7">
    <source>
        <dbReference type="PROSITE" id="PS50850"/>
    </source>
</evidence>
<sequence>MPLLFLCYVLNCMDRMNIGLAQLQMKPSLGFSDAVYGLAAGIFFVGYFLFEVPSNLLLRRIGARKTMTRVMVLWGLASTLTLFVSTPAEFYLLRFLLGVFEAGFFPGIVLYLTFWFPREYRARVVAWFMVASVVAGAITGPVSGWILKNMHNVHGWEGWQWMFLLEGIPSVLMGLVVFAVLPEGPSSASWLTEKEKALLQQAAAESLSDDASPADAGHGPLRAALGNATVWKLAVMFFCILCCTYALAFWLPTMIKRSGVADVQAIGMYTAIPNLLGAIFMIWFAQRSDARRERRGHYVFALCMAMSGLGGAVAFGDSLGGMLVAISVVACGAVGAMPIFWAIATSYLSKEAAPAGIALINSVASLAGMVSPAVLGAIQSGTGKLDAGMYLGILLLFTSIVLLTSIPVSAYQGSRKPS</sequence>
<dbReference type="InterPro" id="IPR036259">
    <property type="entry name" value="MFS_trans_sf"/>
</dbReference>